<reference evidence="1" key="1">
    <citation type="journal article" date="2014" name="Front. Microbiol.">
        <title>High frequency of phylogenetically diverse reductive dehalogenase-homologous genes in deep subseafloor sedimentary metagenomes.</title>
        <authorList>
            <person name="Kawai M."/>
            <person name="Futagami T."/>
            <person name="Toyoda A."/>
            <person name="Takaki Y."/>
            <person name="Nishi S."/>
            <person name="Hori S."/>
            <person name="Arai W."/>
            <person name="Tsubouchi T."/>
            <person name="Morono Y."/>
            <person name="Uchiyama I."/>
            <person name="Ito T."/>
            <person name="Fujiyama A."/>
            <person name="Inagaki F."/>
            <person name="Takami H."/>
        </authorList>
    </citation>
    <scope>NUCLEOTIDE SEQUENCE</scope>
    <source>
        <strain evidence="1">Expedition CK06-06</strain>
    </source>
</reference>
<evidence type="ECO:0000313" key="1">
    <source>
        <dbReference type="EMBL" id="GAG81761.1"/>
    </source>
</evidence>
<evidence type="ECO:0008006" key="2">
    <source>
        <dbReference type="Google" id="ProtNLM"/>
    </source>
</evidence>
<accession>X1CBU0</accession>
<dbReference type="EMBL" id="BART01015225">
    <property type="protein sequence ID" value="GAG81761.1"/>
    <property type="molecule type" value="Genomic_DNA"/>
</dbReference>
<organism evidence="1">
    <name type="scientific">marine sediment metagenome</name>
    <dbReference type="NCBI Taxonomy" id="412755"/>
    <lineage>
        <taxon>unclassified sequences</taxon>
        <taxon>metagenomes</taxon>
        <taxon>ecological metagenomes</taxon>
    </lineage>
</organism>
<name>X1CBU0_9ZZZZ</name>
<sequence>SPVCEDIRTLGAVFISVGADHNTVQNCEMTKTPIGIQTYGQHTLITKNYIH</sequence>
<gene>
    <name evidence="1" type="ORF">S01H4_29629</name>
</gene>
<comment type="caution">
    <text evidence="1">The sequence shown here is derived from an EMBL/GenBank/DDBJ whole genome shotgun (WGS) entry which is preliminary data.</text>
</comment>
<protein>
    <recommendedName>
        <fullName evidence="2">Right handed beta helix domain-containing protein</fullName>
    </recommendedName>
</protein>
<feature type="non-terminal residue" evidence="1">
    <location>
        <position position="1"/>
    </location>
</feature>
<proteinExistence type="predicted"/>
<dbReference type="AlphaFoldDB" id="X1CBU0"/>